<dbReference type="GeneTree" id="ENSGT00940000154412"/>
<evidence type="ECO:0000256" key="3">
    <source>
        <dbReference type="ARBA" id="ARBA00022989"/>
    </source>
</evidence>
<protein>
    <recommendedName>
        <fullName evidence="8">Cortexin 2</fullName>
    </recommendedName>
</protein>
<evidence type="ECO:0000313" key="7">
    <source>
        <dbReference type="Proteomes" id="UP000264820"/>
    </source>
</evidence>
<sequence length="78" mass="8565">MDGTPPLGAALVAHGPWSSPLLSLEQGAALVLVLGLLLFLAVLMVRCFRILLDPYRSMPASNWTDYTDKDAFDYRIIS</sequence>
<dbReference type="Proteomes" id="UP000264820">
    <property type="component" value="Unplaced"/>
</dbReference>
<dbReference type="InterPro" id="IPR020066">
    <property type="entry name" value="Cortexin"/>
</dbReference>
<accession>A0A3Q2XYP3</accession>
<dbReference type="PANTHER" id="PTHR16736:SF4">
    <property type="entry name" value="CORTEXIN-2-LIKE"/>
    <property type="match status" value="1"/>
</dbReference>
<dbReference type="GO" id="GO:0016020">
    <property type="term" value="C:membrane"/>
    <property type="evidence" value="ECO:0007669"/>
    <property type="project" value="UniProtKB-SubCell"/>
</dbReference>
<keyword evidence="3 5" id="KW-1133">Transmembrane helix</keyword>
<keyword evidence="7" id="KW-1185">Reference proteome</keyword>
<organism evidence="6 7">
    <name type="scientific">Hippocampus comes</name>
    <name type="common">Tiger tail seahorse</name>
    <dbReference type="NCBI Taxonomy" id="109280"/>
    <lineage>
        <taxon>Eukaryota</taxon>
        <taxon>Metazoa</taxon>
        <taxon>Chordata</taxon>
        <taxon>Craniata</taxon>
        <taxon>Vertebrata</taxon>
        <taxon>Euteleostomi</taxon>
        <taxon>Actinopterygii</taxon>
        <taxon>Neopterygii</taxon>
        <taxon>Teleostei</taxon>
        <taxon>Neoteleostei</taxon>
        <taxon>Acanthomorphata</taxon>
        <taxon>Syngnathiaria</taxon>
        <taxon>Syngnathiformes</taxon>
        <taxon>Syngnathoidei</taxon>
        <taxon>Syngnathidae</taxon>
        <taxon>Hippocampus</taxon>
    </lineage>
</organism>
<evidence type="ECO:0000313" key="6">
    <source>
        <dbReference type="Ensembl" id="ENSHCOP00000005576.1"/>
    </source>
</evidence>
<evidence type="ECO:0000256" key="4">
    <source>
        <dbReference type="ARBA" id="ARBA00023136"/>
    </source>
</evidence>
<evidence type="ECO:0000256" key="1">
    <source>
        <dbReference type="ARBA" id="ARBA00004167"/>
    </source>
</evidence>
<name>A0A3Q2XYP3_HIPCM</name>
<dbReference type="Ensembl" id="ENSHCOT00000005135.1">
    <property type="protein sequence ID" value="ENSHCOP00000005576.1"/>
    <property type="gene ID" value="ENSHCOG00000007266.1"/>
</dbReference>
<evidence type="ECO:0000256" key="5">
    <source>
        <dbReference type="SAM" id="Phobius"/>
    </source>
</evidence>
<feature type="transmembrane region" description="Helical" evidence="5">
    <location>
        <begin position="27"/>
        <end position="48"/>
    </location>
</feature>
<keyword evidence="2 5" id="KW-0812">Transmembrane</keyword>
<dbReference type="AlphaFoldDB" id="A0A3Q2XYP3"/>
<reference evidence="6" key="2">
    <citation type="submission" date="2025-09" db="UniProtKB">
        <authorList>
            <consortium name="Ensembl"/>
        </authorList>
    </citation>
    <scope>IDENTIFICATION</scope>
</reference>
<proteinExistence type="predicted"/>
<evidence type="ECO:0008006" key="8">
    <source>
        <dbReference type="Google" id="ProtNLM"/>
    </source>
</evidence>
<evidence type="ECO:0000256" key="2">
    <source>
        <dbReference type="ARBA" id="ARBA00022692"/>
    </source>
</evidence>
<reference evidence="6" key="1">
    <citation type="submission" date="2025-08" db="UniProtKB">
        <authorList>
            <consortium name="Ensembl"/>
        </authorList>
    </citation>
    <scope>IDENTIFICATION</scope>
</reference>
<keyword evidence="4 5" id="KW-0472">Membrane</keyword>
<dbReference type="PANTHER" id="PTHR16736">
    <property type="entry name" value="CORTEXIN-1-RELATED"/>
    <property type="match status" value="1"/>
</dbReference>
<dbReference type="Pfam" id="PF11057">
    <property type="entry name" value="Cortexin"/>
    <property type="match status" value="1"/>
</dbReference>
<comment type="subcellular location">
    <subcellularLocation>
        <location evidence="1">Membrane</location>
        <topology evidence="1">Single-pass membrane protein</topology>
    </subcellularLocation>
</comment>